<dbReference type="Gene3D" id="1.10.260.40">
    <property type="entry name" value="lambda repressor-like DNA-binding domains"/>
    <property type="match status" value="1"/>
</dbReference>
<dbReference type="SUPFAM" id="SSF47413">
    <property type="entry name" value="lambda repressor-like DNA-binding domains"/>
    <property type="match status" value="1"/>
</dbReference>
<dbReference type="Proteomes" id="UP000676967">
    <property type="component" value="Chromosome"/>
</dbReference>
<dbReference type="Pfam" id="PF13560">
    <property type="entry name" value="HTH_31"/>
    <property type="match status" value="1"/>
</dbReference>
<protein>
    <recommendedName>
        <fullName evidence="2">HTH cro/C1-type domain-containing protein</fullName>
    </recommendedName>
</protein>
<dbReference type="PROSITE" id="PS50943">
    <property type="entry name" value="HTH_CROC1"/>
    <property type="match status" value="1"/>
</dbReference>
<dbReference type="InterPro" id="IPR010982">
    <property type="entry name" value="Lambda_DNA-bd_dom_sf"/>
</dbReference>
<dbReference type="InterPro" id="IPR001387">
    <property type="entry name" value="Cro/C1-type_HTH"/>
</dbReference>
<dbReference type="RefSeq" id="WP_189336325.1">
    <property type="nucleotide sequence ID" value="NZ_AP023356.1"/>
</dbReference>
<reference evidence="3 4" key="1">
    <citation type="submission" date="2020-08" db="EMBL/GenBank/DDBJ databases">
        <title>Whole genome shotgun sequence of Actinoplanes ianthinogenes NBRC 13996.</title>
        <authorList>
            <person name="Komaki H."/>
            <person name="Tamura T."/>
        </authorList>
    </citation>
    <scope>NUCLEOTIDE SEQUENCE [LARGE SCALE GENOMIC DNA]</scope>
    <source>
        <strain evidence="3 4">NBRC 13996</strain>
    </source>
</reference>
<proteinExistence type="predicted"/>
<evidence type="ECO:0000259" key="2">
    <source>
        <dbReference type="PROSITE" id="PS50943"/>
    </source>
</evidence>
<accession>A0ABN6CK05</accession>
<dbReference type="SMART" id="SM00530">
    <property type="entry name" value="HTH_XRE"/>
    <property type="match status" value="1"/>
</dbReference>
<feature type="compositionally biased region" description="Acidic residues" evidence="1">
    <location>
        <begin position="170"/>
        <end position="183"/>
    </location>
</feature>
<feature type="domain" description="HTH cro/C1-type" evidence="2">
    <location>
        <begin position="13"/>
        <end position="77"/>
    </location>
</feature>
<sequence>MSSLISDRLGERLRQLRTDAGLSRDELAELAGEGISATVLGFMETGRPNKDGQRTRIFSVDEIPALAAALKVTPLELLGDDAHLFAGDGVLRVECPTCTAPVGRLEQVVRKDLDGLGDLSVMEETLVETAFRLAGAIDQARGEDARALPALTKELRATLEQIAAARRDVGDDDDEFGDLDEPE</sequence>
<feature type="region of interest" description="Disordered" evidence="1">
    <location>
        <begin position="164"/>
        <end position="183"/>
    </location>
</feature>
<evidence type="ECO:0000313" key="4">
    <source>
        <dbReference type="Proteomes" id="UP000676967"/>
    </source>
</evidence>
<evidence type="ECO:0000256" key="1">
    <source>
        <dbReference type="SAM" id="MobiDB-lite"/>
    </source>
</evidence>
<evidence type="ECO:0000313" key="3">
    <source>
        <dbReference type="EMBL" id="BCJ45328.1"/>
    </source>
</evidence>
<organism evidence="3 4">
    <name type="scientific">Actinoplanes ianthinogenes</name>
    <dbReference type="NCBI Taxonomy" id="122358"/>
    <lineage>
        <taxon>Bacteria</taxon>
        <taxon>Bacillati</taxon>
        <taxon>Actinomycetota</taxon>
        <taxon>Actinomycetes</taxon>
        <taxon>Micromonosporales</taxon>
        <taxon>Micromonosporaceae</taxon>
        <taxon>Actinoplanes</taxon>
    </lineage>
</organism>
<dbReference type="EMBL" id="AP023356">
    <property type="protein sequence ID" value="BCJ45328.1"/>
    <property type="molecule type" value="Genomic_DNA"/>
</dbReference>
<keyword evidence="4" id="KW-1185">Reference proteome</keyword>
<dbReference type="CDD" id="cd00093">
    <property type="entry name" value="HTH_XRE"/>
    <property type="match status" value="1"/>
</dbReference>
<name>A0ABN6CK05_9ACTN</name>
<gene>
    <name evidence="3" type="ORF">Aiant_59850</name>
</gene>